<keyword evidence="6" id="KW-0614">Plasmid</keyword>
<dbReference type="Proteomes" id="UP000677898">
    <property type="component" value="Plasmid pLLRS-1"/>
</dbReference>
<dbReference type="PANTHER" id="PTHR33204:SF18">
    <property type="entry name" value="TRANSCRIPTIONAL REGULATORY PROTEIN"/>
    <property type="match status" value="1"/>
</dbReference>
<evidence type="ECO:0000313" key="7">
    <source>
        <dbReference type="Proteomes" id="UP000677898"/>
    </source>
</evidence>
<gene>
    <name evidence="6" type="ORF">GO998_21560</name>
</gene>
<dbReference type="Pfam" id="PF01638">
    <property type="entry name" value="HxlR"/>
    <property type="match status" value="1"/>
</dbReference>
<evidence type="ECO:0000256" key="3">
    <source>
        <dbReference type="ARBA" id="ARBA00023163"/>
    </source>
</evidence>
<feature type="domain" description="HTH hxlR-type" evidence="5">
    <location>
        <begin position="24"/>
        <end position="123"/>
    </location>
</feature>
<dbReference type="PANTHER" id="PTHR33204">
    <property type="entry name" value="TRANSCRIPTIONAL REGULATOR, MARR FAMILY"/>
    <property type="match status" value="1"/>
</dbReference>
<accession>A0ABX7ZN12</accession>
<keyword evidence="7" id="KW-1185">Reference proteome</keyword>
<keyword evidence="2" id="KW-0238">DNA-binding</keyword>
<proteinExistence type="predicted"/>
<keyword evidence="1" id="KW-0805">Transcription regulation</keyword>
<feature type="compositionally biased region" description="Basic and acidic residues" evidence="4">
    <location>
        <begin position="151"/>
        <end position="161"/>
    </location>
</feature>
<dbReference type="InterPro" id="IPR002577">
    <property type="entry name" value="HTH_HxlR"/>
</dbReference>
<protein>
    <submittedName>
        <fullName evidence="6">Transcriptional regulator</fullName>
    </submittedName>
</protein>
<evidence type="ECO:0000256" key="4">
    <source>
        <dbReference type="SAM" id="MobiDB-lite"/>
    </source>
</evidence>
<dbReference type="SUPFAM" id="SSF46785">
    <property type="entry name" value="Winged helix' DNA-binding domain"/>
    <property type="match status" value="1"/>
</dbReference>
<dbReference type="InterPro" id="IPR036390">
    <property type="entry name" value="WH_DNA-bd_sf"/>
</dbReference>
<reference evidence="6 7" key="1">
    <citation type="journal article" date="2021" name="Phytopathology">
        <title>Complete genome sequence of Ralstonia syzygii subsp. indonesiensis strain LLRS-1, isolated from wilted tobacco in China.</title>
        <authorList>
            <person name="Lu C.H."/>
            <person name="Li J.Y."/>
            <person name="Mi M.G."/>
            <person name="Lin Z.L."/>
            <person name="Jiang N."/>
            <person name="Gai X."/>
            <person name="Ma J.H."/>
            <person name="Lei L.P."/>
            <person name="Xia Z.Y."/>
        </authorList>
    </citation>
    <scope>NUCLEOTIDE SEQUENCE [LARGE SCALE GENOMIC DNA]</scope>
    <source>
        <strain evidence="6 7">LLRS-1</strain>
    </source>
</reference>
<organism evidence="6 7">
    <name type="scientific">Ralstonia syzygii</name>
    <dbReference type="NCBI Taxonomy" id="28097"/>
    <lineage>
        <taxon>Bacteria</taxon>
        <taxon>Pseudomonadati</taxon>
        <taxon>Pseudomonadota</taxon>
        <taxon>Betaproteobacteria</taxon>
        <taxon>Burkholderiales</taxon>
        <taxon>Burkholderiaceae</taxon>
        <taxon>Ralstonia</taxon>
        <taxon>Ralstonia solanacearum species complex</taxon>
    </lineage>
</organism>
<evidence type="ECO:0000256" key="2">
    <source>
        <dbReference type="ARBA" id="ARBA00023125"/>
    </source>
</evidence>
<feature type="region of interest" description="Disordered" evidence="4">
    <location>
        <begin position="148"/>
        <end position="184"/>
    </location>
</feature>
<dbReference type="EMBL" id="CP046730">
    <property type="protein sequence ID" value="QUP56289.1"/>
    <property type="molecule type" value="Genomic_DNA"/>
</dbReference>
<name>A0ABX7ZN12_9RALS</name>
<dbReference type="Gene3D" id="1.10.10.10">
    <property type="entry name" value="Winged helix-like DNA-binding domain superfamily/Winged helix DNA-binding domain"/>
    <property type="match status" value="1"/>
</dbReference>
<sequence>MKTTAEPFPVPSASELVASMEAPCSIGAAVSLVGEKWTLLVLREAFSGVTRFDEFLRRIGCSSAILSSRLKALVAYGILRRVPYQEPGDRVRDAYRLTHAGVDLLPAIVALMQWGDRYLTPDGEGPVLLRDRASGTPIHVALVNAAGQEVAPRDSVPERNPRYKHRAGRPGEAAEEDREAISNG</sequence>
<dbReference type="InterPro" id="IPR036388">
    <property type="entry name" value="WH-like_DNA-bd_sf"/>
</dbReference>
<dbReference type="RefSeq" id="WP_075465907.1">
    <property type="nucleotide sequence ID" value="NZ_CP046730.1"/>
</dbReference>
<dbReference type="PROSITE" id="PS51118">
    <property type="entry name" value="HTH_HXLR"/>
    <property type="match status" value="1"/>
</dbReference>
<keyword evidence="3" id="KW-0804">Transcription</keyword>
<evidence type="ECO:0000256" key="1">
    <source>
        <dbReference type="ARBA" id="ARBA00023015"/>
    </source>
</evidence>
<geneLocation type="plasmid" evidence="6 7">
    <name>pLLRS-1</name>
</geneLocation>
<evidence type="ECO:0000313" key="6">
    <source>
        <dbReference type="EMBL" id="QUP56289.1"/>
    </source>
</evidence>
<evidence type="ECO:0000259" key="5">
    <source>
        <dbReference type="PROSITE" id="PS51118"/>
    </source>
</evidence>